<comment type="caution">
    <text evidence="1">The sequence shown here is derived from an EMBL/GenBank/DDBJ whole genome shotgun (WGS) entry which is preliminary data.</text>
</comment>
<dbReference type="EMBL" id="LAZR01051036">
    <property type="protein sequence ID" value="KKK86029.1"/>
    <property type="molecule type" value="Genomic_DNA"/>
</dbReference>
<evidence type="ECO:0000313" key="1">
    <source>
        <dbReference type="EMBL" id="KKK86029.1"/>
    </source>
</evidence>
<protein>
    <submittedName>
        <fullName evidence="1">Uncharacterized protein</fullName>
    </submittedName>
</protein>
<proteinExistence type="predicted"/>
<gene>
    <name evidence="1" type="ORF">LCGC14_2767340</name>
</gene>
<reference evidence="1" key="1">
    <citation type="journal article" date="2015" name="Nature">
        <title>Complex archaea that bridge the gap between prokaryotes and eukaryotes.</title>
        <authorList>
            <person name="Spang A."/>
            <person name="Saw J.H."/>
            <person name="Jorgensen S.L."/>
            <person name="Zaremba-Niedzwiedzka K."/>
            <person name="Martijn J."/>
            <person name="Lind A.E."/>
            <person name="van Eijk R."/>
            <person name="Schleper C."/>
            <person name="Guy L."/>
            <person name="Ettema T.J."/>
        </authorList>
    </citation>
    <scope>NUCLEOTIDE SEQUENCE</scope>
</reference>
<feature type="non-terminal residue" evidence="1">
    <location>
        <position position="87"/>
    </location>
</feature>
<accession>A0A0F9B5W4</accession>
<dbReference type="AlphaFoldDB" id="A0A0F9B5W4"/>
<organism evidence="1">
    <name type="scientific">marine sediment metagenome</name>
    <dbReference type="NCBI Taxonomy" id="412755"/>
    <lineage>
        <taxon>unclassified sequences</taxon>
        <taxon>metagenomes</taxon>
        <taxon>ecological metagenomes</taxon>
    </lineage>
</organism>
<name>A0A0F9B5W4_9ZZZZ</name>
<sequence>MASNLNLVTLYRSMTGSLDYKLQSDAPGGSTTTFLTETINQSFDNITVINHSAATDLRFCIVSATASITMSAKGDGITTVSPGVSIS</sequence>